<sequence>MDPPPDESGGFPTTEQMPWWRPPEDELPVFLSVGERMAVTPRVAVVLTGARVFRSGVEFRLERHFRRGDLTQREWQLEQWGFHGPLGPGDPGRLRYGVALGDGEKVLLDFPGGGSPFDEPPLRSLTQSDQTGSGSADYYRSYDGLWLWPLPPEGPLEVVLEWPEQGIPETRAVLDGGRLRELAAGVTSIWD</sequence>
<feature type="compositionally biased region" description="Polar residues" evidence="1">
    <location>
        <begin position="124"/>
        <end position="133"/>
    </location>
</feature>
<comment type="caution">
    <text evidence="2">The sequence shown here is derived from an EMBL/GenBank/DDBJ whole genome shotgun (WGS) entry which is preliminary data.</text>
</comment>
<dbReference type="RefSeq" id="WP_301219930.1">
    <property type="nucleotide sequence ID" value="NZ_JAROCB010000004.1"/>
</dbReference>
<gene>
    <name evidence="2" type="ORF">P5G59_15695</name>
</gene>
<evidence type="ECO:0000313" key="3">
    <source>
        <dbReference type="Proteomes" id="UP001174210"/>
    </source>
</evidence>
<protein>
    <recommendedName>
        <fullName evidence="4">DUF4178 domain-containing protein</fullName>
    </recommendedName>
</protein>
<reference evidence="2" key="1">
    <citation type="submission" date="2023-03" db="EMBL/GenBank/DDBJ databases">
        <title>MT1 and MT2 Draft Genomes of Novel Species.</title>
        <authorList>
            <person name="Venkateswaran K."/>
        </authorList>
    </citation>
    <scope>NUCLEOTIDE SEQUENCE</scope>
    <source>
        <strain evidence="2">F6_8S_P_1A</strain>
    </source>
</reference>
<feature type="region of interest" description="Disordered" evidence="1">
    <location>
        <begin position="111"/>
        <end position="133"/>
    </location>
</feature>
<dbReference type="EMBL" id="JAROCB010000004">
    <property type="protein sequence ID" value="MDN4598596.1"/>
    <property type="molecule type" value="Genomic_DNA"/>
</dbReference>
<evidence type="ECO:0000313" key="2">
    <source>
        <dbReference type="EMBL" id="MDN4598596.1"/>
    </source>
</evidence>
<organism evidence="2 3">
    <name type="scientific">Leifsonia virtsii</name>
    <dbReference type="NCBI Taxonomy" id="3035915"/>
    <lineage>
        <taxon>Bacteria</taxon>
        <taxon>Bacillati</taxon>
        <taxon>Actinomycetota</taxon>
        <taxon>Actinomycetes</taxon>
        <taxon>Micrococcales</taxon>
        <taxon>Microbacteriaceae</taxon>
        <taxon>Leifsonia</taxon>
    </lineage>
</organism>
<dbReference type="Proteomes" id="UP001174210">
    <property type="component" value="Unassembled WGS sequence"/>
</dbReference>
<evidence type="ECO:0008006" key="4">
    <source>
        <dbReference type="Google" id="ProtNLM"/>
    </source>
</evidence>
<keyword evidence="3" id="KW-1185">Reference proteome</keyword>
<evidence type="ECO:0000256" key="1">
    <source>
        <dbReference type="SAM" id="MobiDB-lite"/>
    </source>
</evidence>
<accession>A0ABT8J0I2</accession>
<proteinExistence type="predicted"/>
<name>A0ABT8J0I2_9MICO</name>